<comment type="caution">
    <text evidence="1">The sequence shown here is derived from an EMBL/GenBank/DDBJ whole genome shotgun (WGS) entry which is preliminary data.</text>
</comment>
<evidence type="ECO:0000313" key="2">
    <source>
        <dbReference type="Proteomes" id="UP000028549"/>
    </source>
</evidence>
<protein>
    <submittedName>
        <fullName evidence="1">Uncharacterized protein</fullName>
    </submittedName>
</protein>
<keyword evidence="2" id="KW-1185">Reference proteome</keyword>
<reference evidence="1 2" key="1">
    <citation type="journal article" date="2005" name="Int. J. Syst. Evol. Microbiol.">
        <title>Bacillus cibi sp. nov., isolated from jeotgal, a traditional Korean fermented seafood.</title>
        <authorList>
            <person name="Yoon J.H."/>
            <person name="Lee C.H."/>
            <person name="Oh T.K."/>
        </authorList>
    </citation>
    <scope>NUCLEOTIDE SEQUENCE [LARGE SCALE GENOMIC DNA]</scope>
    <source>
        <strain evidence="1 2">DSM 16189</strain>
    </source>
</reference>
<proteinExistence type="predicted"/>
<dbReference type="STRING" id="246786.GS18_0203725"/>
<sequence length="59" mass="7048">MFFDCFFQAGPRFGTLVCRPQAVKHLRLYLLPSFYSLPQKELFYKQKKRLTARLMCLSI</sequence>
<dbReference type="Proteomes" id="UP000028549">
    <property type="component" value="Unassembled WGS sequence"/>
</dbReference>
<gene>
    <name evidence="1" type="ORF">GS18_0203725</name>
</gene>
<evidence type="ECO:0000313" key="1">
    <source>
        <dbReference type="EMBL" id="KEZ54045.1"/>
    </source>
</evidence>
<name>A0A084H383_METID</name>
<dbReference type="AlphaFoldDB" id="A0A084H383"/>
<organism evidence="1 2">
    <name type="scientific">Metabacillus indicus</name>
    <name type="common">Bacillus indicus</name>
    <dbReference type="NCBI Taxonomy" id="246786"/>
    <lineage>
        <taxon>Bacteria</taxon>
        <taxon>Bacillati</taxon>
        <taxon>Bacillota</taxon>
        <taxon>Bacilli</taxon>
        <taxon>Bacillales</taxon>
        <taxon>Bacillaceae</taxon>
        <taxon>Metabacillus</taxon>
    </lineage>
</organism>
<dbReference type="EMBL" id="JNVC02000001">
    <property type="protein sequence ID" value="KEZ54045.1"/>
    <property type="molecule type" value="Genomic_DNA"/>
</dbReference>
<accession>A0A084H383</accession>